<dbReference type="EMBL" id="QXGE01000059">
    <property type="protein sequence ID" value="KAE9326933.1"/>
    <property type="molecule type" value="Genomic_DNA"/>
</dbReference>
<dbReference type="Proteomes" id="UP000440367">
    <property type="component" value="Unassembled WGS sequence"/>
</dbReference>
<sequence length="57" mass="6153">MPFLRATTLQVAVIAASCVAIFTAHLSHLHKHQCRRGVPKPNSLRAEVVAGLPGRPK</sequence>
<dbReference type="Proteomes" id="UP000433483">
    <property type="component" value="Unassembled WGS sequence"/>
</dbReference>
<dbReference type="EMBL" id="QXFW01000044">
    <property type="protein sequence ID" value="KAE9028438.1"/>
    <property type="molecule type" value="Genomic_DNA"/>
</dbReference>
<dbReference type="Proteomes" id="UP000441208">
    <property type="component" value="Unassembled WGS sequence"/>
</dbReference>
<accession>A0A6A3G206</accession>
<keyword evidence="12" id="KW-1185">Reference proteome</keyword>
<dbReference type="EMBL" id="QXGF01000065">
    <property type="protein sequence ID" value="KAE8947968.1"/>
    <property type="molecule type" value="Genomic_DNA"/>
</dbReference>
<feature type="transmembrane region" description="Helical" evidence="1">
    <location>
        <begin position="6"/>
        <end position="26"/>
    </location>
</feature>
<proteinExistence type="predicted"/>
<gene>
    <name evidence="10" type="ORF">PF001_g2173</name>
    <name evidence="9" type="ORF">PF002_g2558</name>
    <name evidence="8" type="ORF">PF004_g3164</name>
    <name evidence="7" type="ORF">PF005_g4921</name>
    <name evidence="6" type="ORF">PF006_g1819</name>
    <name evidence="4" type="ORF">PF007_g2301</name>
    <name evidence="2" type="ORF">PF009_g2446</name>
    <name evidence="5" type="ORF">PF010_g1795</name>
    <name evidence="3" type="ORF">PF011_g1557</name>
</gene>
<keyword evidence="1" id="KW-1133">Transmembrane helix</keyword>
<keyword evidence="1" id="KW-0812">Transmembrane</keyword>
<dbReference type="PROSITE" id="PS51257">
    <property type="entry name" value="PROKAR_LIPOPROTEIN"/>
    <property type="match status" value="1"/>
</dbReference>
<evidence type="ECO:0000313" key="3">
    <source>
        <dbReference type="EMBL" id="KAE9028438.1"/>
    </source>
</evidence>
<evidence type="ECO:0000313" key="17">
    <source>
        <dbReference type="Proteomes" id="UP000460718"/>
    </source>
</evidence>
<comment type="caution">
    <text evidence="2">The sequence shown here is derived from an EMBL/GenBank/DDBJ whole genome shotgun (WGS) entry which is preliminary data.</text>
</comment>
<evidence type="ECO:0000313" key="15">
    <source>
        <dbReference type="Proteomes" id="UP000440732"/>
    </source>
</evidence>
<reference evidence="11 12" key="1">
    <citation type="submission" date="2018-08" db="EMBL/GenBank/DDBJ databases">
        <title>Genomic investigation of the strawberry pathogen Phytophthora fragariae indicates pathogenicity is determined by transcriptional variation in three key races.</title>
        <authorList>
            <person name="Adams T.M."/>
            <person name="Armitage A.D."/>
            <person name="Sobczyk M.K."/>
            <person name="Bates H.J."/>
            <person name="Dunwell J.M."/>
            <person name="Nellist C.F."/>
            <person name="Harrison R.J."/>
        </authorList>
    </citation>
    <scope>NUCLEOTIDE SEQUENCE [LARGE SCALE GENOMIC DNA]</scope>
    <source>
        <strain evidence="10 13">A4</strain>
        <strain evidence="9 14">BC-1</strain>
        <strain evidence="8 18">BC-23</strain>
        <strain evidence="7 12">NOV-27</strain>
        <strain evidence="6 15">NOV-5</strain>
        <strain evidence="4 16">NOV-71</strain>
        <strain evidence="2 11">NOV-9</strain>
        <strain evidence="5 19">ONT-3</strain>
        <strain evidence="3 17">SCRP245</strain>
    </source>
</reference>
<evidence type="ECO:0000313" key="16">
    <source>
        <dbReference type="Proteomes" id="UP000441208"/>
    </source>
</evidence>
<dbReference type="EMBL" id="QXGC01000097">
    <property type="protein sequence ID" value="KAE9249935.1"/>
    <property type="molecule type" value="Genomic_DNA"/>
</dbReference>
<dbReference type="AlphaFoldDB" id="A0A6A3G206"/>
<dbReference type="EMBL" id="QXFZ01000062">
    <property type="protein sequence ID" value="KAE9136107.1"/>
    <property type="molecule type" value="Genomic_DNA"/>
</dbReference>
<evidence type="ECO:0000313" key="5">
    <source>
        <dbReference type="EMBL" id="KAE9136137.1"/>
    </source>
</evidence>
<evidence type="ECO:0000313" key="18">
    <source>
        <dbReference type="Proteomes" id="UP000476176"/>
    </source>
</evidence>
<protein>
    <submittedName>
        <fullName evidence="2">Uncharacterized protein</fullName>
    </submittedName>
</protein>
<evidence type="ECO:0000313" key="9">
    <source>
        <dbReference type="EMBL" id="KAE9254973.1"/>
    </source>
</evidence>
<evidence type="ECO:0000256" key="1">
    <source>
        <dbReference type="SAM" id="Phobius"/>
    </source>
</evidence>
<dbReference type="EMBL" id="QXFX01000047">
    <property type="protein sequence ID" value="KAE9136137.1"/>
    <property type="molecule type" value="Genomic_DNA"/>
</dbReference>
<evidence type="ECO:0000313" key="19">
    <source>
        <dbReference type="Proteomes" id="UP000488956"/>
    </source>
</evidence>
<dbReference type="Proteomes" id="UP000488956">
    <property type="component" value="Unassembled WGS sequence"/>
</dbReference>
<dbReference type="EMBL" id="QXGB01000165">
    <property type="protein sequence ID" value="KAE9226946.1"/>
    <property type="molecule type" value="Genomic_DNA"/>
</dbReference>
<dbReference type="Proteomes" id="UP000437068">
    <property type="component" value="Unassembled WGS sequence"/>
</dbReference>
<evidence type="ECO:0000313" key="2">
    <source>
        <dbReference type="EMBL" id="KAE8947968.1"/>
    </source>
</evidence>
<evidence type="ECO:0000313" key="8">
    <source>
        <dbReference type="EMBL" id="KAE9249935.1"/>
    </source>
</evidence>
<dbReference type="Proteomes" id="UP000460718">
    <property type="component" value="Unassembled WGS sequence"/>
</dbReference>
<organism evidence="2 11">
    <name type="scientific">Phytophthora fragariae</name>
    <dbReference type="NCBI Taxonomy" id="53985"/>
    <lineage>
        <taxon>Eukaryota</taxon>
        <taxon>Sar</taxon>
        <taxon>Stramenopiles</taxon>
        <taxon>Oomycota</taxon>
        <taxon>Peronosporomycetes</taxon>
        <taxon>Peronosporales</taxon>
        <taxon>Peronosporaceae</taxon>
        <taxon>Phytophthora</taxon>
    </lineage>
</organism>
<keyword evidence="1" id="KW-0472">Membrane</keyword>
<evidence type="ECO:0000313" key="4">
    <source>
        <dbReference type="EMBL" id="KAE9136107.1"/>
    </source>
</evidence>
<dbReference type="EMBL" id="QXGD01000068">
    <property type="protein sequence ID" value="KAE9254973.1"/>
    <property type="molecule type" value="Genomic_DNA"/>
</dbReference>
<name>A0A6A3G206_9STRA</name>
<evidence type="ECO:0000313" key="14">
    <source>
        <dbReference type="Proteomes" id="UP000440367"/>
    </source>
</evidence>
<evidence type="ECO:0000313" key="10">
    <source>
        <dbReference type="EMBL" id="KAE9326933.1"/>
    </source>
</evidence>
<evidence type="ECO:0000313" key="7">
    <source>
        <dbReference type="EMBL" id="KAE9226946.1"/>
    </source>
</evidence>
<evidence type="ECO:0000313" key="11">
    <source>
        <dbReference type="Proteomes" id="UP000429523"/>
    </source>
</evidence>
<dbReference type="Proteomes" id="UP000476176">
    <property type="component" value="Unassembled WGS sequence"/>
</dbReference>
<dbReference type="Proteomes" id="UP000429523">
    <property type="component" value="Unassembled WGS sequence"/>
</dbReference>
<dbReference type="EMBL" id="QXGA01000048">
    <property type="protein sequence ID" value="KAE9154114.1"/>
    <property type="molecule type" value="Genomic_DNA"/>
</dbReference>
<dbReference type="Proteomes" id="UP000440732">
    <property type="component" value="Unassembled WGS sequence"/>
</dbReference>
<evidence type="ECO:0000313" key="13">
    <source>
        <dbReference type="Proteomes" id="UP000437068"/>
    </source>
</evidence>
<evidence type="ECO:0000313" key="12">
    <source>
        <dbReference type="Proteomes" id="UP000433483"/>
    </source>
</evidence>
<evidence type="ECO:0000313" key="6">
    <source>
        <dbReference type="EMBL" id="KAE9154114.1"/>
    </source>
</evidence>